<keyword evidence="3" id="KW-1185">Reference proteome</keyword>
<sequence>MKTKTRNSVTMTAYFLVLAAVITLQDVFTIYNLRIVLSLALAIVFAYIISRSTIQEPSSYRAITRLLIAFFVFTCVYHILLSVALGQSIFANYFWGFLCVIYLLAWLRVRYGPQK</sequence>
<accession>A0ABX1YF11</accession>
<evidence type="ECO:0000313" key="2">
    <source>
        <dbReference type="EMBL" id="NOU79079.1"/>
    </source>
</evidence>
<feature type="transmembrane region" description="Helical" evidence="1">
    <location>
        <begin position="31"/>
        <end position="50"/>
    </location>
</feature>
<dbReference type="RefSeq" id="WP_171717005.1">
    <property type="nucleotide sequence ID" value="NZ_WHOB01000021.1"/>
</dbReference>
<feature type="transmembrane region" description="Helical" evidence="1">
    <location>
        <begin position="62"/>
        <end position="84"/>
    </location>
</feature>
<keyword evidence="1" id="KW-0812">Transmembrane</keyword>
<evidence type="ECO:0000256" key="1">
    <source>
        <dbReference type="SAM" id="Phobius"/>
    </source>
</evidence>
<comment type="caution">
    <text evidence="2">The sequence shown here is derived from an EMBL/GenBank/DDBJ whole genome shotgun (WGS) entry which is preliminary data.</text>
</comment>
<keyword evidence="1" id="KW-0472">Membrane</keyword>
<dbReference type="EMBL" id="WHOB01000021">
    <property type="protein sequence ID" value="NOU79079.1"/>
    <property type="molecule type" value="Genomic_DNA"/>
</dbReference>
<keyword evidence="1" id="KW-1133">Transmembrane helix</keyword>
<proteinExistence type="predicted"/>
<feature type="transmembrane region" description="Helical" evidence="1">
    <location>
        <begin position="7"/>
        <end position="25"/>
    </location>
</feature>
<organism evidence="2 3">
    <name type="scientific">Paenibacillus phytohabitans</name>
    <dbReference type="NCBI Taxonomy" id="2654978"/>
    <lineage>
        <taxon>Bacteria</taxon>
        <taxon>Bacillati</taxon>
        <taxon>Bacillota</taxon>
        <taxon>Bacilli</taxon>
        <taxon>Bacillales</taxon>
        <taxon>Paenibacillaceae</taxon>
        <taxon>Paenibacillus</taxon>
    </lineage>
</organism>
<dbReference type="Proteomes" id="UP000596857">
    <property type="component" value="Unassembled WGS sequence"/>
</dbReference>
<gene>
    <name evidence="2" type="ORF">GC101_09310</name>
</gene>
<feature type="transmembrane region" description="Helical" evidence="1">
    <location>
        <begin position="90"/>
        <end position="109"/>
    </location>
</feature>
<protein>
    <submittedName>
        <fullName evidence="2">Uncharacterized protein</fullName>
    </submittedName>
</protein>
<name>A0ABX1YF11_9BACL</name>
<reference evidence="2 3" key="1">
    <citation type="submission" date="2019-10" db="EMBL/GenBank/DDBJ databases">
        <title>Description of Paenibacillus terricola sp. nov.</title>
        <authorList>
            <person name="Carlier A."/>
            <person name="Qi S."/>
        </authorList>
    </citation>
    <scope>NUCLEOTIDE SEQUENCE [LARGE SCALE GENOMIC DNA]</scope>
    <source>
        <strain evidence="2 3">LMG 31459</strain>
    </source>
</reference>
<evidence type="ECO:0000313" key="3">
    <source>
        <dbReference type="Proteomes" id="UP000596857"/>
    </source>
</evidence>